<keyword evidence="1" id="KW-0812">Transmembrane</keyword>
<reference evidence="2 3" key="1">
    <citation type="submission" date="2020-07" db="EMBL/GenBank/DDBJ databases">
        <title>Sequencing the genomes of 1000 actinobacteria strains.</title>
        <authorList>
            <person name="Klenk H.-P."/>
        </authorList>
    </citation>
    <scope>NUCLEOTIDE SEQUENCE [LARGE SCALE GENOMIC DNA]</scope>
    <source>
        <strain evidence="2 3">CXB654</strain>
    </source>
</reference>
<dbReference type="RefSeq" id="WP_179645990.1">
    <property type="nucleotide sequence ID" value="NZ_BAAAYY010000006.1"/>
</dbReference>
<keyword evidence="3" id="KW-1185">Reference proteome</keyword>
<name>A0A852U100_9ACTN</name>
<evidence type="ECO:0000256" key="1">
    <source>
        <dbReference type="SAM" id="Phobius"/>
    </source>
</evidence>
<sequence>MLDRQGLLNCIHQAIHDTSYTMAATPGGARVWGSMQNRFGTMHQDTVVTVDVELNDAAGTAKVIDRVEEARRNVLGAQRGFSRGPANYKRITWTPGQGKRTLDAGDLHARVVGAVRRAGWRPVEDTAARTGANVVFTVGICVALVAAFVLSMTALMISISG</sequence>
<dbReference type="Proteomes" id="UP000589036">
    <property type="component" value="Unassembled WGS sequence"/>
</dbReference>
<feature type="transmembrane region" description="Helical" evidence="1">
    <location>
        <begin position="134"/>
        <end position="159"/>
    </location>
</feature>
<gene>
    <name evidence="2" type="ORF">HDA32_005646</name>
</gene>
<keyword evidence="1" id="KW-0472">Membrane</keyword>
<dbReference type="AlphaFoldDB" id="A0A852U100"/>
<proteinExistence type="predicted"/>
<comment type="caution">
    <text evidence="2">The sequence shown here is derived from an EMBL/GenBank/DDBJ whole genome shotgun (WGS) entry which is preliminary data.</text>
</comment>
<evidence type="ECO:0000313" key="3">
    <source>
        <dbReference type="Proteomes" id="UP000589036"/>
    </source>
</evidence>
<dbReference type="EMBL" id="JACCCC010000001">
    <property type="protein sequence ID" value="NYE50526.1"/>
    <property type="molecule type" value="Genomic_DNA"/>
</dbReference>
<keyword evidence="1" id="KW-1133">Transmembrane helix</keyword>
<protein>
    <submittedName>
        <fullName evidence="2">Uncharacterized protein</fullName>
    </submittedName>
</protein>
<organism evidence="2 3">
    <name type="scientific">Spinactinospora alkalitolerans</name>
    <dbReference type="NCBI Taxonomy" id="687207"/>
    <lineage>
        <taxon>Bacteria</taxon>
        <taxon>Bacillati</taxon>
        <taxon>Actinomycetota</taxon>
        <taxon>Actinomycetes</taxon>
        <taxon>Streptosporangiales</taxon>
        <taxon>Nocardiopsidaceae</taxon>
        <taxon>Spinactinospora</taxon>
    </lineage>
</organism>
<accession>A0A852U100</accession>
<evidence type="ECO:0000313" key="2">
    <source>
        <dbReference type="EMBL" id="NYE50526.1"/>
    </source>
</evidence>